<reference evidence="1" key="1">
    <citation type="submission" date="2021-06" db="EMBL/GenBank/DDBJ databases">
        <authorList>
            <person name="Kallberg Y."/>
            <person name="Tangrot J."/>
            <person name="Rosling A."/>
        </authorList>
    </citation>
    <scope>NUCLEOTIDE SEQUENCE</scope>
    <source>
        <strain evidence="1">CL356</strain>
    </source>
</reference>
<protein>
    <submittedName>
        <fullName evidence="1">1829_t:CDS:1</fullName>
    </submittedName>
</protein>
<dbReference type="Proteomes" id="UP000789525">
    <property type="component" value="Unassembled WGS sequence"/>
</dbReference>
<keyword evidence="2" id="KW-1185">Reference proteome</keyword>
<accession>A0ACA9MXG0</accession>
<proteinExistence type="predicted"/>
<comment type="caution">
    <text evidence="1">The sequence shown here is derived from an EMBL/GenBank/DDBJ whole genome shotgun (WGS) entry which is preliminary data.</text>
</comment>
<feature type="non-terminal residue" evidence="1">
    <location>
        <position position="1"/>
    </location>
</feature>
<gene>
    <name evidence="1" type="ORF">ACOLOM_LOCUS7263</name>
</gene>
<evidence type="ECO:0000313" key="1">
    <source>
        <dbReference type="EMBL" id="CAG8618871.1"/>
    </source>
</evidence>
<dbReference type="EMBL" id="CAJVPT010016391">
    <property type="protein sequence ID" value="CAG8618871.1"/>
    <property type="molecule type" value="Genomic_DNA"/>
</dbReference>
<evidence type="ECO:0000313" key="2">
    <source>
        <dbReference type="Proteomes" id="UP000789525"/>
    </source>
</evidence>
<organism evidence="1 2">
    <name type="scientific">Acaulospora colombiana</name>
    <dbReference type="NCBI Taxonomy" id="27376"/>
    <lineage>
        <taxon>Eukaryota</taxon>
        <taxon>Fungi</taxon>
        <taxon>Fungi incertae sedis</taxon>
        <taxon>Mucoromycota</taxon>
        <taxon>Glomeromycotina</taxon>
        <taxon>Glomeromycetes</taxon>
        <taxon>Diversisporales</taxon>
        <taxon>Acaulosporaceae</taxon>
        <taxon>Acaulospora</taxon>
    </lineage>
</organism>
<name>A0ACA9MXG0_9GLOM</name>
<sequence>DCWGKSVDRKSQWEDWYFIEIFLGCLAAFQPLIFLFNDQWCLHRCPDRQNDVFDMSEFPALGSTNTTSNSASASGLGSSYANTAQTGTNSVSNDNRSMNQQQSQEFTIDDFPALPGATSNTTRGVVGSQSTVSQHHLNHQQQNNVDGLTNGSNMSTEISSSGVQDGRINVGGLRPPTQPPVNSVSEQDKKNYSTKAGGSVQIFPLSSSSMTPYSLTGPLTPSTPYSTSLTGTPYPSSSGIPSLQSSGGGWSSLNPSSPSGGNSADRFGLLGLLKVIRMTDPDLSMLALGNDLTTLGLNLNSPDALYATFTSPWAENNQAAGLIEPEYHLPSCYNVQQPPPAQSKIGTFSDETLFYIFYSMPRDILQEAAAQELYNRNWRYHKELRVWLTKEQGTEPFTKTQTFERGSYIFFDPSTWEKVKKEIYLVYELLEERPTTILNSMGGSSSSTNLGSLAPSGLQQQAVAQQNLAAANSINMASLMSLGNIPSAGVSGLNAGTLAGLSANPAQLQQLNHQYPTTPGSAGPHHQLGGPVSGFTQGGHYPLHRVD</sequence>